<feature type="region of interest" description="Disordered" evidence="1">
    <location>
        <begin position="204"/>
        <end position="231"/>
    </location>
</feature>
<feature type="compositionally biased region" description="Low complexity" evidence="1">
    <location>
        <begin position="309"/>
        <end position="327"/>
    </location>
</feature>
<name>A0A9P3LIH2_9APHY</name>
<feature type="compositionally biased region" description="Low complexity" evidence="1">
    <location>
        <begin position="365"/>
        <end position="384"/>
    </location>
</feature>
<feature type="compositionally biased region" description="Low complexity" evidence="1">
    <location>
        <begin position="92"/>
        <end position="104"/>
    </location>
</feature>
<evidence type="ECO:0000256" key="1">
    <source>
        <dbReference type="SAM" id="MobiDB-lite"/>
    </source>
</evidence>
<comment type="caution">
    <text evidence="2">The sequence shown here is derived from an EMBL/GenBank/DDBJ whole genome shotgun (WGS) entry which is preliminary data.</text>
</comment>
<accession>A0A9P3LIH2</accession>
<feature type="compositionally biased region" description="Low complexity" evidence="1">
    <location>
        <begin position="206"/>
        <end position="219"/>
    </location>
</feature>
<feature type="region of interest" description="Disordered" evidence="1">
    <location>
        <begin position="309"/>
        <end position="384"/>
    </location>
</feature>
<sequence>MTQSLYTPWDSHSATAAPASYSVYSDYLALDHHYPAATDDDHVPHDSRPCSSSSAHSFTSPRQPRFENASWDAGDLYQYPVNEPFDSPLTSPEPDSASEPAPASVKQEDTQDDFVFETPAVSDAATSAYPAFSSMTEVPLRATQATKEMRVLMGVFRLDPFTMHNAQRDPNANVNWNGEPIGPLRHDPVLLEFQLEITSDRVKSEPPAAAYPAADASDSSARKRRRTSPMYAADRSLSPALAYTLAESPSSSPIDSSSHAWSGSESHSLGYSSELLRHHSAYDTVLTPAQGLDASLELGYSSRYASATSASTSSSLRMPSSVSSLSSITKQPSRPSSLHHASLSYGTTESPPLSYVAPSPPMPSSSPSFIHPSSSTSSSSSMYGSSMSSSYASSNYAGSHHMPTRQSLAYTTSSPVRLPPPQTRYAMQSDLGVIGHDVNAAHSIDVGSGGVWRKSASLGMVYGSGKDASGSHSSPGHSGQGLSLAQPQAVGSIASRRLGSAGVGISGYGGVTRSGRVGWA</sequence>
<dbReference type="OrthoDB" id="3270670at2759"/>
<proteinExistence type="predicted"/>
<dbReference type="AlphaFoldDB" id="A0A9P3LIH2"/>
<organism evidence="2 3">
    <name type="scientific">Phanerochaete sordida</name>
    <dbReference type="NCBI Taxonomy" id="48140"/>
    <lineage>
        <taxon>Eukaryota</taxon>
        <taxon>Fungi</taxon>
        <taxon>Dikarya</taxon>
        <taxon>Basidiomycota</taxon>
        <taxon>Agaricomycotina</taxon>
        <taxon>Agaricomycetes</taxon>
        <taxon>Polyporales</taxon>
        <taxon>Phanerochaetaceae</taxon>
        <taxon>Phanerochaete</taxon>
    </lineage>
</organism>
<feature type="region of interest" description="Disordered" evidence="1">
    <location>
        <begin position="82"/>
        <end position="109"/>
    </location>
</feature>
<feature type="compositionally biased region" description="Basic and acidic residues" evidence="1">
    <location>
        <begin position="38"/>
        <end position="48"/>
    </location>
</feature>
<feature type="region of interest" description="Disordered" evidence="1">
    <location>
        <begin position="38"/>
        <end position="65"/>
    </location>
</feature>
<feature type="compositionally biased region" description="Polar residues" evidence="1">
    <location>
        <begin position="49"/>
        <end position="62"/>
    </location>
</feature>
<evidence type="ECO:0000313" key="2">
    <source>
        <dbReference type="EMBL" id="GJE96536.1"/>
    </source>
</evidence>
<gene>
    <name evidence="2" type="ORF">PsYK624_127330</name>
</gene>
<keyword evidence="3" id="KW-1185">Reference proteome</keyword>
<evidence type="ECO:0000313" key="3">
    <source>
        <dbReference type="Proteomes" id="UP000703269"/>
    </source>
</evidence>
<dbReference type="EMBL" id="BPQB01000061">
    <property type="protein sequence ID" value="GJE96536.1"/>
    <property type="molecule type" value="Genomic_DNA"/>
</dbReference>
<protein>
    <submittedName>
        <fullName evidence="2">Uncharacterized protein</fullName>
    </submittedName>
</protein>
<dbReference type="Proteomes" id="UP000703269">
    <property type="component" value="Unassembled WGS sequence"/>
</dbReference>
<feature type="compositionally biased region" description="Low complexity" evidence="1">
    <location>
        <begin position="470"/>
        <end position="484"/>
    </location>
</feature>
<feature type="region of interest" description="Disordered" evidence="1">
    <location>
        <begin position="465"/>
        <end position="486"/>
    </location>
</feature>
<reference evidence="2 3" key="1">
    <citation type="submission" date="2021-08" db="EMBL/GenBank/DDBJ databases">
        <title>Draft Genome Sequence of Phanerochaete sordida strain YK-624.</title>
        <authorList>
            <person name="Mori T."/>
            <person name="Dohra H."/>
            <person name="Suzuki T."/>
            <person name="Kawagishi H."/>
            <person name="Hirai H."/>
        </authorList>
    </citation>
    <scope>NUCLEOTIDE SEQUENCE [LARGE SCALE GENOMIC DNA]</scope>
    <source>
        <strain evidence="2 3">YK-624</strain>
    </source>
</reference>